<name>A0A9W5ULT5_9ACTN</name>
<gene>
    <name evidence="4" type="ORF">Vse01_07600</name>
</gene>
<keyword evidence="3" id="KW-0472">Membrane</keyword>
<dbReference type="RefSeq" id="WP_093402532.1">
    <property type="nucleotide sequence ID" value="NZ_BOPD01000006.1"/>
</dbReference>
<evidence type="ECO:0000313" key="5">
    <source>
        <dbReference type="Proteomes" id="UP000607311"/>
    </source>
</evidence>
<feature type="transmembrane region" description="Helical" evidence="3">
    <location>
        <begin position="208"/>
        <end position="241"/>
    </location>
</feature>
<evidence type="ECO:0000256" key="1">
    <source>
        <dbReference type="SAM" id="Coils"/>
    </source>
</evidence>
<protein>
    <submittedName>
        <fullName evidence="4">Uncharacterized protein</fullName>
    </submittedName>
</protein>
<dbReference type="OrthoDB" id="4981820at2"/>
<sequence>MSRRHTSGFSILGMDRDPTPGDPDQIDQLARFYEEIRDDAQTGVRVLGRGGSLSRARGESMEKLRDMLDSLPRKLQQAVDSFDTAAQAYRIYSRALREQQTRIDTAMDQATEAVQVVRLAVPRVAVDATPGQEAAARSAANEIDGARDQLSAAQRLAADARRLREAASARCNRALDDAASKAIKPPPRRNFFQRIGDFFRNNPILRLIIDVAIAVVGVLLPVVGIVLAAVALVVTVAVQAANGNFELGTLVVGLVALVPGAKLFGPFVRGAKAVAPGLVKTAGSGAAAFGQFGRNNTVISGLLRFGGRGGGFGNQVVTDFGKGVVEEVATIGLNKLGKANDADFNAASIFGGAAAGAAAGGLADGFRKGFTGDPDFDLPPGGGTEGLSGANTARGGDGAPAGDIPSGGRASATEPVSAGGGPPGASTSIDPPASSPAPSSASGGDGSAGNVPAPTAAAPPQPAPAPVTSGAPAAGGGTGGADPATAAPAPTRPPGTDQPAAVTEPAAKPAAKPAAEPVGAGPVQPDAPPNGEDAPDARKVDEEPAGEKSVEERAGEAVTGIVSSGARDAASAAIENEEAEDPPTDAVVEAAVQAGFVLGAADAATGASTSEHDTGITRKFRR</sequence>
<evidence type="ECO:0000313" key="4">
    <source>
        <dbReference type="EMBL" id="GIJ31612.1"/>
    </source>
</evidence>
<proteinExistence type="predicted"/>
<dbReference type="AlphaFoldDB" id="A0A9W5ULT5"/>
<dbReference type="EMBL" id="BOPD01000006">
    <property type="protein sequence ID" value="GIJ31612.1"/>
    <property type="molecule type" value="Genomic_DNA"/>
</dbReference>
<keyword evidence="3" id="KW-1133">Transmembrane helix</keyword>
<feature type="transmembrane region" description="Helical" evidence="3">
    <location>
        <begin position="247"/>
        <end position="265"/>
    </location>
</feature>
<feature type="compositionally biased region" description="Low complexity" evidence="2">
    <location>
        <begin position="499"/>
        <end position="522"/>
    </location>
</feature>
<evidence type="ECO:0000256" key="3">
    <source>
        <dbReference type="SAM" id="Phobius"/>
    </source>
</evidence>
<evidence type="ECO:0000256" key="2">
    <source>
        <dbReference type="SAM" id="MobiDB-lite"/>
    </source>
</evidence>
<accession>A0A9W5ULT5</accession>
<keyword evidence="3" id="KW-0812">Transmembrane</keyword>
<keyword evidence="1" id="KW-0175">Coiled coil</keyword>
<feature type="region of interest" description="Disordered" evidence="2">
    <location>
        <begin position="1"/>
        <end position="23"/>
    </location>
</feature>
<feature type="region of interest" description="Disordered" evidence="2">
    <location>
        <begin position="371"/>
        <end position="584"/>
    </location>
</feature>
<feature type="compositionally biased region" description="Low complexity" evidence="2">
    <location>
        <begin position="424"/>
        <end position="456"/>
    </location>
</feature>
<keyword evidence="5" id="KW-1185">Reference proteome</keyword>
<dbReference type="Proteomes" id="UP000607311">
    <property type="component" value="Unassembled WGS sequence"/>
</dbReference>
<feature type="compositionally biased region" description="Basic and acidic residues" evidence="2">
    <location>
        <begin position="535"/>
        <end position="555"/>
    </location>
</feature>
<feature type="region of interest" description="Disordered" evidence="2">
    <location>
        <begin position="601"/>
        <end position="622"/>
    </location>
</feature>
<organism evidence="4 5">
    <name type="scientific">Micromonospora sediminimaris</name>
    <dbReference type="NCBI Taxonomy" id="547162"/>
    <lineage>
        <taxon>Bacteria</taxon>
        <taxon>Bacillati</taxon>
        <taxon>Actinomycetota</taxon>
        <taxon>Actinomycetes</taxon>
        <taxon>Micromonosporales</taxon>
        <taxon>Micromonosporaceae</taxon>
        <taxon>Micromonospora</taxon>
    </lineage>
</organism>
<reference evidence="4" key="1">
    <citation type="submission" date="2021-01" db="EMBL/GenBank/DDBJ databases">
        <title>Whole genome shotgun sequence of Verrucosispora sediminis NBRC 107745.</title>
        <authorList>
            <person name="Komaki H."/>
            <person name="Tamura T."/>
        </authorList>
    </citation>
    <scope>NUCLEOTIDE SEQUENCE</scope>
    <source>
        <strain evidence="4">NBRC 107745</strain>
    </source>
</reference>
<feature type="coiled-coil region" evidence="1">
    <location>
        <begin position="136"/>
        <end position="163"/>
    </location>
</feature>
<comment type="caution">
    <text evidence="4">The sequence shown here is derived from an EMBL/GenBank/DDBJ whole genome shotgun (WGS) entry which is preliminary data.</text>
</comment>